<dbReference type="RefSeq" id="XP_023631551.1">
    <property type="nucleotide sequence ID" value="XM_023775783.1"/>
</dbReference>
<feature type="signal peptide" evidence="1">
    <location>
        <begin position="1"/>
        <end position="19"/>
    </location>
</feature>
<dbReference type="AlphaFoldDB" id="A0A2D3VR91"/>
<organism evidence="2 3">
    <name type="scientific">Ramularia collo-cygni</name>
    <dbReference type="NCBI Taxonomy" id="112498"/>
    <lineage>
        <taxon>Eukaryota</taxon>
        <taxon>Fungi</taxon>
        <taxon>Dikarya</taxon>
        <taxon>Ascomycota</taxon>
        <taxon>Pezizomycotina</taxon>
        <taxon>Dothideomycetes</taxon>
        <taxon>Dothideomycetidae</taxon>
        <taxon>Mycosphaerellales</taxon>
        <taxon>Mycosphaerellaceae</taxon>
        <taxon>Ramularia</taxon>
    </lineage>
</organism>
<dbReference type="EMBL" id="FJUY01000023">
    <property type="protein sequence ID" value="CZT24828.1"/>
    <property type="molecule type" value="Genomic_DNA"/>
</dbReference>
<gene>
    <name evidence="2" type="ORF">RCC_10556</name>
</gene>
<dbReference type="STRING" id="112498.A0A2D3VR91"/>
<sequence length="405" mass="43469">MHSITTLITLAMGLLSVGAVVHGCESHGVDFQNGGGPYFQNQTSLEPFSFVSIYEKCEADVATNILVDPVGDEYLCSDTPLQPDDTNQMSTCPLVKNEMFSGRWAVLILSNNGEAEPVGFEREFDLIVGKPVTTTFTPTISVTVTSTPISTTTSTTKTITTNTVTRTTTLPKKTIAPTKTIKPAPVFTTKVFGPTVKITATEFKPVISTKTLTKTCKVSTQTKKDPTLTWRPTSLPTALSGIARELSLTQGRDTSLARRVPADRKQRISERKARIAAEANANANAHINKRGLDSATFTITATNPADWITSTSVALAPTSTITSTYVSTITQVTTSISTVYSGTKTIPTKYITLPTETITKFKPTIFTTTVATITKSPTFTVTVPKNDPAATKACKIKGGHMVEAK</sequence>
<evidence type="ECO:0000313" key="3">
    <source>
        <dbReference type="Proteomes" id="UP000225277"/>
    </source>
</evidence>
<protein>
    <submittedName>
        <fullName evidence="2">Uncharacterized protein</fullName>
    </submittedName>
</protein>
<keyword evidence="3" id="KW-1185">Reference proteome</keyword>
<name>A0A2D3VR91_9PEZI</name>
<accession>A0A2D3VR91</accession>
<proteinExistence type="predicted"/>
<dbReference type="GeneID" id="35605597"/>
<evidence type="ECO:0000313" key="2">
    <source>
        <dbReference type="EMBL" id="CZT24828.1"/>
    </source>
</evidence>
<dbReference type="OrthoDB" id="3937708at2759"/>
<feature type="chain" id="PRO_5013790315" evidence="1">
    <location>
        <begin position="20"/>
        <end position="405"/>
    </location>
</feature>
<evidence type="ECO:0000256" key="1">
    <source>
        <dbReference type="SAM" id="SignalP"/>
    </source>
</evidence>
<keyword evidence="1" id="KW-0732">Signal</keyword>
<dbReference type="Proteomes" id="UP000225277">
    <property type="component" value="Unassembled WGS sequence"/>
</dbReference>
<reference evidence="2 3" key="1">
    <citation type="submission" date="2016-03" db="EMBL/GenBank/DDBJ databases">
        <authorList>
            <person name="Ploux O."/>
        </authorList>
    </citation>
    <scope>NUCLEOTIDE SEQUENCE [LARGE SCALE GENOMIC DNA]</scope>
    <source>
        <strain evidence="2 3">URUG2</strain>
    </source>
</reference>